<gene>
    <name evidence="1" type="ORF">AVEN_206204_1</name>
</gene>
<comment type="caution">
    <text evidence="1">The sequence shown here is derived from an EMBL/GenBank/DDBJ whole genome shotgun (WGS) entry which is preliminary data.</text>
</comment>
<sequence length="87" mass="9427">MSPTRLNSWKSLPPQDKISLHPQYKSSLTFGSSNRHIFRKAVSSLGVSASTSSFQNCIGRSQKSTSCILSHRGLAPPPREPSASLIS</sequence>
<name>A0A4Y2L9Y7_ARAVE</name>
<organism evidence="1 2">
    <name type="scientific">Araneus ventricosus</name>
    <name type="common">Orbweaver spider</name>
    <name type="synonym">Epeira ventricosa</name>
    <dbReference type="NCBI Taxonomy" id="182803"/>
    <lineage>
        <taxon>Eukaryota</taxon>
        <taxon>Metazoa</taxon>
        <taxon>Ecdysozoa</taxon>
        <taxon>Arthropoda</taxon>
        <taxon>Chelicerata</taxon>
        <taxon>Arachnida</taxon>
        <taxon>Araneae</taxon>
        <taxon>Araneomorphae</taxon>
        <taxon>Entelegynae</taxon>
        <taxon>Araneoidea</taxon>
        <taxon>Araneidae</taxon>
        <taxon>Araneus</taxon>
    </lineage>
</organism>
<dbReference type="EMBL" id="BGPR01005560">
    <property type="protein sequence ID" value="GBN11294.1"/>
    <property type="molecule type" value="Genomic_DNA"/>
</dbReference>
<evidence type="ECO:0000313" key="2">
    <source>
        <dbReference type="Proteomes" id="UP000499080"/>
    </source>
</evidence>
<dbReference type="AlphaFoldDB" id="A0A4Y2L9Y7"/>
<reference evidence="1 2" key="1">
    <citation type="journal article" date="2019" name="Sci. Rep.">
        <title>Orb-weaving spider Araneus ventricosus genome elucidates the spidroin gene catalogue.</title>
        <authorList>
            <person name="Kono N."/>
            <person name="Nakamura H."/>
            <person name="Ohtoshi R."/>
            <person name="Moran D.A.P."/>
            <person name="Shinohara A."/>
            <person name="Yoshida Y."/>
            <person name="Fujiwara M."/>
            <person name="Mori M."/>
            <person name="Tomita M."/>
            <person name="Arakawa K."/>
        </authorList>
    </citation>
    <scope>NUCLEOTIDE SEQUENCE [LARGE SCALE GENOMIC DNA]</scope>
</reference>
<evidence type="ECO:0000313" key="1">
    <source>
        <dbReference type="EMBL" id="GBN11294.1"/>
    </source>
</evidence>
<dbReference type="Proteomes" id="UP000499080">
    <property type="component" value="Unassembled WGS sequence"/>
</dbReference>
<keyword evidence="2" id="KW-1185">Reference proteome</keyword>
<protein>
    <submittedName>
        <fullName evidence="1">Uncharacterized protein</fullName>
    </submittedName>
</protein>
<accession>A0A4Y2L9Y7</accession>
<proteinExistence type="predicted"/>